<dbReference type="InterPro" id="IPR024344">
    <property type="entry name" value="MDMPI_metal-binding"/>
</dbReference>
<evidence type="ECO:0000313" key="2">
    <source>
        <dbReference type="EMBL" id="MBR7830282.1"/>
    </source>
</evidence>
<proteinExistence type="predicted"/>
<dbReference type="InterPro" id="IPR034660">
    <property type="entry name" value="DinB/YfiT-like"/>
</dbReference>
<dbReference type="InterPro" id="IPR017520">
    <property type="entry name" value="CHP03086"/>
</dbReference>
<dbReference type="RefSeq" id="WP_212521412.1">
    <property type="nucleotide sequence ID" value="NZ_JAGSOH010000123.1"/>
</dbReference>
<dbReference type="EMBL" id="JAGSOH010000123">
    <property type="protein sequence ID" value="MBR7830282.1"/>
    <property type="molecule type" value="Genomic_DNA"/>
</dbReference>
<dbReference type="AlphaFoldDB" id="A0A941EF74"/>
<organism evidence="2 3">
    <name type="scientific">Actinospica acidithermotolerans</name>
    <dbReference type="NCBI Taxonomy" id="2828514"/>
    <lineage>
        <taxon>Bacteria</taxon>
        <taxon>Bacillati</taxon>
        <taxon>Actinomycetota</taxon>
        <taxon>Actinomycetes</taxon>
        <taxon>Catenulisporales</taxon>
        <taxon>Actinospicaceae</taxon>
        <taxon>Actinospica</taxon>
    </lineage>
</organism>
<dbReference type="GO" id="GO:0046872">
    <property type="term" value="F:metal ion binding"/>
    <property type="evidence" value="ECO:0007669"/>
    <property type="project" value="InterPro"/>
</dbReference>
<dbReference type="NCBIfam" id="TIGR03086">
    <property type="entry name" value="TIGR03086 family metal-binding protein"/>
    <property type="match status" value="1"/>
</dbReference>
<dbReference type="NCBIfam" id="TIGR03083">
    <property type="entry name" value="maleylpyruvate isomerase family mycothiol-dependent enzyme"/>
    <property type="match status" value="1"/>
</dbReference>
<feature type="domain" description="Mycothiol-dependent maleylpyruvate isomerase metal-binding" evidence="1">
    <location>
        <begin position="20"/>
        <end position="135"/>
    </location>
</feature>
<keyword evidence="3" id="KW-1185">Reference proteome</keyword>
<gene>
    <name evidence="2" type="ORF">KDK95_28525</name>
</gene>
<protein>
    <submittedName>
        <fullName evidence="2">TIGR03086 family protein</fullName>
    </submittedName>
</protein>
<evidence type="ECO:0000259" key="1">
    <source>
        <dbReference type="Pfam" id="PF11716"/>
    </source>
</evidence>
<dbReference type="Gene3D" id="1.20.120.450">
    <property type="entry name" value="dinb family like domain"/>
    <property type="match status" value="1"/>
</dbReference>
<dbReference type="Proteomes" id="UP000676325">
    <property type="component" value="Unassembled WGS sequence"/>
</dbReference>
<sequence length="206" mass="22243">MHTNKDDLIDLNRRATLSCIDLVARVRPDDLRRPTPCAEWDLSDLLAHMTVQHRGFAAAAAGDGKDFDWTPRRLAPDFADAYAAAANEALKAFDQPGALERAFVLPEIPSADSFPGTQAVSFHFIDALVHGWDVARSIDAAYDIPADFAALAVRIARAVPGGPYRERPNASFGPAVELADGASPLDTVLCALGRSPRWPKGQGVVW</sequence>
<evidence type="ECO:0000313" key="3">
    <source>
        <dbReference type="Proteomes" id="UP000676325"/>
    </source>
</evidence>
<dbReference type="Pfam" id="PF11716">
    <property type="entry name" value="MDMPI_N"/>
    <property type="match status" value="1"/>
</dbReference>
<accession>A0A941EF74</accession>
<comment type="caution">
    <text evidence="2">The sequence shown here is derived from an EMBL/GenBank/DDBJ whole genome shotgun (WGS) entry which is preliminary data.</text>
</comment>
<reference evidence="2" key="1">
    <citation type="submission" date="2021-04" db="EMBL/GenBank/DDBJ databases">
        <title>Genome based classification of Actinospica acidithermotolerans sp. nov., an actinobacterium isolated from an Indonesian hot spring.</title>
        <authorList>
            <person name="Kusuma A.B."/>
            <person name="Putra K.E."/>
            <person name="Nafisah S."/>
            <person name="Loh J."/>
            <person name="Nouioui I."/>
            <person name="Goodfellow M."/>
        </authorList>
    </citation>
    <scope>NUCLEOTIDE SEQUENCE</scope>
    <source>
        <strain evidence="2">MGRD01-02</strain>
    </source>
</reference>
<dbReference type="InterPro" id="IPR017517">
    <property type="entry name" value="Maleyloyr_isom"/>
</dbReference>
<name>A0A941EF74_9ACTN</name>
<dbReference type="SUPFAM" id="SSF109854">
    <property type="entry name" value="DinB/YfiT-like putative metalloenzymes"/>
    <property type="match status" value="1"/>
</dbReference>